<dbReference type="Pfam" id="PF01895">
    <property type="entry name" value="PhoU"/>
    <property type="match status" value="2"/>
</dbReference>
<evidence type="ECO:0000313" key="4">
    <source>
        <dbReference type="Proteomes" id="UP000002315"/>
    </source>
</evidence>
<accession>E3GYA2</accession>
<dbReference type="PANTHER" id="PTHR42930:SF3">
    <property type="entry name" value="PHOSPHATE-SPECIFIC TRANSPORT SYSTEM ACCESSORY PROTEIN PHOU"/>
    <property type="match status" value="1"/>
</dbReference>
<dbReference type="AlphaFoldDB" id="E3GYA2"/>
<dbReference type="GO" id="GO:0045936">
    <property type="term" value="P:negative regulation of phosphate metabolic process"/>
    <property type="evidence" value="ECO:0007669"/>
    <property type="project" value="InterPro"/>
</dbReference>
<dbReference type="InterPro" id="IPR026022">
    <property type="entry name" value="PhoU_dom"/>
</dbReference>
<proteinExistence type="predicted"/>
<dbReference type="HOGENOM" id="CLU_989064_0_0_2"/>
<gene>
    <name evidence="3" type="ordered locus">Mfer_0484</name>
</gene>
<feature type="domain" description="PhoU" evidence="2">
    <location>
        <begin position="90"/>
        <end position="175"/>
    </location>
</feature>
<keyword evidence="1" id="KW-0175">Coiled coil</keyword>
<dbReference type="Gene3D" id="1.20.58.220">
    <property type="entry name" value="Phosphate transport system protein phou homolog 2, domain 2"/>
    <property type="match status" value="2"/>
</dbReference>
<evidence type="ECO:0000256" key="1">
    <source>
        <dbReference type="SAM" id="Coils"/>
    </source>
</evidence>
<sequence length="305" mass="35501">MKKKRTKNATLKSLLKIILYENPSTQAEIAKKLGISRRYVTKLLQPLINKGVVKKAYILDIGKFEEFSKVFGEDKAKDEHPGSFFIKEILRKMSEHVSKQLKNSFESLLKHDEELAQKSLKMDYTTNNMHEKIRSSVETALALNPYSEFSKTLIFAEIAYDLERIGDHSCTIADFVVKEKKPVGEFIRGYLEDMFKLANKMLNLSMEAFLNEKLEFKNKIMRFEDRMHKLQKEALNQIAIEMAETKFINKEESTYYISLARVVKAFERIADISIEIVDTASEYYLNIPRTTIPERFRRLESKNGV</sequence>
<dbReference type="Pfam" id="PF13412">
    <property type="entry name" value="HTH_24"/>
    <property type="match status" value="1"/>
</dbReference>
<dbReference type="PANTHER" id="PTHR42930">
    <property type="entry name" value="PHOSPHATE-SPECIFIC TRANSPORT SYSTEM ACCESSORY PROTEIN PHOU"/>
    <property type="match status" value="1"/>
</dbReference>
<evidence type="ECO:0000313" key="3">
    <source>
        <dbReference type="EMBL" id="ADP77284.1"/>
    </source>
</evidence>
<name>E3GYA2_METFV</name>
<dbReference type="SUPFAM" id="SSF109755">
    <property type="entry name" value="PhoU-like"/>
    <property type="match status" value="1"/>
</dbReference>
<feature type="domain" description="PhoU" evidence="2">
    <location>
        <begin position="191"/>
        <end position="278"/>
    </location>
</feature>
<dbReference type="InterPro" id="IPR036390">
    <property type="entry name" value="WH_DNA-bd_sf"/>
</dbReference>
<dbReference type="GO" id="GO:0030643">
    <property type="term" value="P:intracellular phosphate ion homeostasis"/>
    <property type="evidence" value="ECO:0007669"/>
    <property type="project" value="InterPro"/>
</dbReference>
<reference evidence="3 4" key="1">
    <citation type="journal article" date="2010" name="Stand. Genomic Sci.">
        <title>Complete genome sequence of Methanothermus fervidus type strain (V24S).</title>
        <authorList>
            <person name="Anderson I."/>
            <person name="Djao O.D."/>
            <person name="Misra M."/>
            <person name="Chertkov O."/>
            <person name="Nolan M."/>
            <person name="Lucas S."/>
            <person name="Lapidus A."/>
            <person name="Del Rio T.G."/>
            <person name="Tice H."/>
            <person name="Cheng J.F."/>
            <person name="Tapia R."/>
            <person name="Han C."/>
            <person name="Goodwin L."/>
            <person name="Pitluck S."/>
            <person name="Liolios K."/>
            <person name="Ivanova N."/>
            <person name="Mavromatis K."/>
            <person name="Mikhailova N."/>
            <person name="Pati A."/>
            <person name="Brambilla E."/>
            <person name="Chen A."/>
            <person name="Palaniappan K."/>
            <person name="Land M."/>
            <person name="Hauser L."/>
            <person name="Chang Y.J."/>
            <person name="Jeffries C.D."/>
            <person name="Sikorski J."/>
            <person name="Spring S."/>
            <person name="Rohde M."/>
            <person name="Eichinger K."/>
            <person name="Huber H."/>
            <person name="Wirth R."/>
            <person name="Goker M."/>
            <person name="Detter J.C."/>
            <person name="Woyke T."/>
            <person name="Bristow J."/>
            <person name="Eisen J.A."/>
            <person name="Markowitz V."/>
            <person name="Hugenholtz P."/>
            <person name="Klenk H.P."/>
            <person name="Kyrpides N.C."/>
        </authorList>
    </citation>
    <scope>NUCLEOTIDE SEQUENCE [LARGE SCALE GENOMIC DNA]</scope>
    <source>
        <strain evidence="4">ATCC 43054 / DSM 2088 / JCM 10308 / V24 S</strain>
    </source>
</reference>
<dbReference type="Gene3D" id="1.10.10.60">
    <property type="entry name" value="Homeodomain-like"/>
    <property type="match status" value="1"/>
</dbReference>
<dbReference type="SUPFAM" id="SSF46785">
    <property type="entry name" value="Winged helix' DNA-binding domain"/>
    <property type="match status" value="1"/>
</dbReference>
<dbReference type="OrthoDB" id="7738at2157"/>
<organism evidence="3 4">
    <name type="scientific">Methanothermus fervidus (strain ATCC 43054 / DSM 2088 / JCM 10308 / V24 S)</name>
    <dbReference type="NCBI Taxonomy" id="523846"/>
    <lineage>
        <taxon>Archaea</taxon>
        <taxon>Methanobacteriati</taxon>
        <taxon>Methanobacteriota</taxon>
        <taxon>Methanomada group</taxon>
        <taxon>Methanobacteria</taxon>
        <taxon>Methanobacteriales</taxon>
        <taxon>Methanothermaceae</taxon>
        <taxon>Methanothermus</taxon>
    </lineage>
</organism>
<dbReference type="InterPro" id="IPR038078">
    <property type="entry name" value="PhoU-like_sf"/>
</dbReference>
<dbReference type="EMBL" id="CP002278">
    <property type="protein sequence ID" value="ADP77284.1"/>
    <property type="molecule type" value="Genomic_DNA"/>
</dbReference>
<keyword evidence="4" id="KW-1185">Reference proteome</keyword>
<protein>
    <submittedName>
        <fullName evidence="3">Phosphate uptake regulator, PhoU</fullName>
    </submittedName>
</protein>
<dbReference type="KEGG" id="mfv:Mfer_0484"/>
<feature type="coiled-coil region" evidence="1">
    <location>
        <begin position="206"/>
        <end position="233"/>
    </location>
</feature>
<dbReference type="InterPro" id="IPR028366">
    <property type="entry name" value="PhoU"/>
</dbReference>
<dbReference type="Proteomes" id="UP000002315">
    <property type="component" value="Chromosome"/>
</dbReference>
<evidence type="ECO:0000259" key="2">
    <source>
        <dbReference type="Pfam" id="PF01895"/>
    </source>
</evidence>
<dbReference type="STRING" id="523846.Mfer_0484"/>